<dbReference type="OrthoDB" id="9808041at2"/>
<dbReference type="KEGG" id="est:DN752_20270"/>
<dbReference type="AlphaFoldDB" id="A0A2Z4IN10"/>
<dbReference type="PANTHER" id="PTHR43071">
    <property type="entry name" value="2-AMINO-4-HYDROXY-6-HYDROXYMETHYLDIHYDROPTERIDINE PYROPHOSPHOKINASE"/>
    <property type="match status" value="1"/>
</dbReference>
<evidence type="ECO:0000256" key="2">
    <source>
        <dbReference type="ARBA" id="ARBA00005810"/>
    </source>
</evidence>
<evidence type="ECO:0000313" key="14">
    <source>
        <dbReference type="EMBL" id="AWW32285.1"/>
    </source>
</evidence>
<evidence type="ECO:0000256" key="10">
    <source>
        <dbReference type="ARBA" id="ARBA00029409"/>
    </source>
</evidence>
<evidence type="ECO:0000256" key="12">
    <source>
        <dbReference type="ARBA" id="ARBA00033413"/>
    </source>
</evidence>
<dbReference type="RefSeq" id="WP_112785658.1">
    <property type="nucleotide sequence ID" value="NZ_CP030041.1"/>
</dbReference>
<evidence type="ECO:0000256" key="9">
    <source>
        <dbReference type="ARBA" id="ARBA00022909"/>
    </source>
</evidence>
<gene>
    <name evidence="14" type="primary">folK</name>
    <name evidence="14" type="ORF">DN752_20270</name>
</gene>
<keyword evidence="7 14" id="KW-0418">Kinase</keyword>
<dbReference type="CDD" id="cd00483">
    <property type="entry name" value="HPPK"/>
    <property type="match status" value="1"/>
</dbReference>
<accession>A0A2Z4IN10</accession>
<evidence type="ECO:0000256" key="6">
    <source>
        <dbReference type="ARBA" id="ARBA00022741"/>
    </source>
</evidence>
<dbReference type="NCBIfam" id="TIGR01498">
    <property type="entry name" value="folK"/>
    <property type="match status" value="1"/>
</dbReference>
<organism evidence="14 15">
    <name type="scientific">Echinicola strongylocentroti</name>
    <dbReference type="NCBI Taxonomy" id="1795355"/>
    <lineage>
        <taxon>Bacteria</taxon>
        <taxon>Pseudomonadati</taxon>
        <taxon>Bacteroidota</taxon>
        <taxon>Cytophagia</taxon>
        <taxon>Cytophagales</taxon>
        <taxon>Cyclobacteriaceae</taxon>
        <taxon>Echinicola</taxon>
    </lineage>
</organism>
<evidence type="ECO:0000256" key="1">
    <source>
        <dbReference type="ARBA" id="ARBA00005051"/>
    </source>
</evidence>
<comment type="function">
    <text evidence="10">Catalyzes the transfer of pyrophosphate from adenosine triphosphate (ATP) to 6-hydroxymethyl-7,8-dihydropterin, an enzymatic step in folate biosynthesis pathway.</text>
</comment>
<reference evidence="14 15" key="1">
    <citation type="submission" date="2018-06" db="EMBL/GenBank/DDBJ databases">
        <title>Echinicola strongylocentroti sp. nov., isolated from a sea urchin Strongylocentrotus intermedius.</title>
        <authorList>
            <person name="Bae S.S."/>
        </authorList>
    </citation>
    <scope>NUCLEOTIDE SEQUENCE [LARGE SCALE GENOMIC DNA]</scope>
    <source>
        <strain evidence="14 15">MEBiC08714</strain>
    </source>
</reference>
<dbReference type="InterPro" id="IPR035907">
    <property type="entry name" value="Hppk_sf"/>
</dbReference>
<evidence type="ECO:0000256" key="3">
    <source>
        <dbReference type="ARBA" id="ARBA00013253"/>
    </source>
</evidence>
<evidence type="ECO:0000256" key="8">
    <source>
        <dbReference type="ARBA" id="ARBA00022840"/>
    </source>
</evidence>
<keyword evidence="5 14" id="KW-0808">Transferase</keyword>
<dbReference type="SUPFAM" id="SSF55083">
    <property type="entry name" value="6-hydroxymethyl-7,8-dihydropterin pyrophosphokinase, HPPK"/>
    <property type="match status" value="1"/>
</dbReference>
<comment type="pathway">
    <text evidence="1">Cofactor biosynthesis; tetrahydrofolate biosynthesis; 2-amino-4-hydroxy-6-hydroxymethyl-7,8-dihydropteridine diphosphate from 7,8-dihydroneopterin triphosphate: step 4/4.</text>
</comment>
<keyword evidence="15" id="KW-1185">Reference proteome</keyword>
<evidence type="ECO:0000256" key="11">
    <source>
        <dbReference type="ARBA" id="ARBA00029766"/>
    </source>
</evidence>
<feature type="domain" description="7,8-dihydro-6-hydroxymethylpterin-pyrophosphokinase" evidence="13">
    <location>
        <begin position="6"/>
        <end position="131"/>
    </location>
</feature>
<evidence type="ECO:0000313" key="15">
    <source>
        <dbReference type="Proteomes" id="UP000248688"/>
    </source>
</evidence>
<evidence type="ECO:0000256" key="4">
    <source>
        <dbReference type="ARBA" id="ARBA00016218"/>
    </source>
</evidence>
<keyword evidence="9" id="KW-0289">Folate biosynthesis</keyword>
<comment type="similarity">
    <text evidence="2">Belongs to the HPPK family.</text>
</comment>
<dbReference type="EC" id="2.7.6.3" evidence="3"/>
<sequence>MKQVVLLIGGNLGDRSKLIQEAKDMLRQHVELIKGSSLYETAAWGGKSSGSYLNQALVVETELEAEAVLDITQGVENALGRERLAKWGDRTMDIDIIYFGDEVVDTARLKVPHPLMTERRFVLTPIVEILPDFVHPVLQKNNRELLESCTDESAVAKVY</sequence>
<name>A0A2Z4IN10_9BACT</name>
<dbReference type="GO" id="GO:0003848">
    <property type="term" value="F:2-amino-4-hydroxy-6-hydroxymethyldihydropteridine diphosphokinase activity"/>
    <property type="evidence" value="ECO:0007669"/>
    <property type="project" value="UniProtKB-EC"/>
</dbReference>
<proteinExistence type="inferred from homology"/>
<dbReference type="Pfam" id="PF01288">
    <property type="entry name" value="HPPK"/>
    <property type="match status" value="1"/>
</dbReference>
<dbReference type="GO" id="GO:0046654">
    <property type="term" value="P:tetrahydrofolate biosynthetic process"/>
    <property type="evidence" value="ECO:0007669"/>
    <property type="project" value="UniProtKB-UniPathway"/>
</dbReference>
<evidence type="ECO:0000256" key="5">
    <source>
        <dbReference type="ARBA" id="ARBA00022679"/>
    </source>
</evidence>
<dbReference type="InterPro" id="IPR000550">
    <property type="entry name" value="Hppk"/>
</dbReference>
<protein>
    <recommendedName>
        <fullName evidence="4">2-amino-4-hydroxy-6-hydroxymethyldihydropteridine pyrophosphokinase</fullName>
        <ecNumber evidence="3">2.7.6.3</ecNumber>
    </recommendedName>
    <alternativeName>
        <fullName evidence="11">6-hydroxymethyl-7,8-dihydropterin pyrophosphokinase</fullName>
    </alternativeName>
    <alternativeName>
        <fullName evidence="12">7,8-dihydro-6-hydroxymethylpterin-pyrophosphokinase</fullName>
    </alternativeName>
</protein>
<evidence type="ECO:0000259" key="13">
    <source>
        <dbReference type="Pfam" id="PF01288"/>
    </source>
</evidence>
<dbReference type="UniPathway" id="UPA00077">
    <property type="reaction ID" value="UER00155"/>
</dbReference>
<evidence type="ECO:0000256" key="7">
    <source>
        <dbReference type="ARBA" id="ARBA00022777"/>
    </source>
</evidence>
<dbReference type="PANTHER" id="PTHR43071:SF1">
    <property type="entry name" value="2-AMINO-4-HYDROXY-6-HYDROXYMETHYLDIHYDROPTERIDINE PYROPHOSPHOKINASE"/>
    <property type="match status" value="1"/>
</dbReference>
<dbReference type="Gene3D" id="3.30.70.560">
    <property type="entry name" value="7,8-Dihydro-6-hydroxymethylpterin-pyrophosphokinase HPPK"/>
    <property type="match status" value="1"/>
</dbReference>
<dbReference type="GO" id="GO:0016301">
    <property type="term" value="F:kinase activity"/>
    <property type="evidence" value="ECO:0007669"/>
    <property type="project" value="UniProtKB-KW"/>
</dbReference>
<dbReference type="EMBL" id="CP030041">
    <property type="protein sequence ID" value="AWW32285.1"/>
    <property type="molecule type" value="Genomic_DNA"/>
</dbReference>
<keyword evidence="8" id="KW-0067">ATP-binding</keyword>
<dbReference type="GO" id="GO:0005524">
    <property type="term" value="F:ATP binding"/>
    <property type="evidence" value="ECO:0007669"/>
    <property type="project" value="UniProtKB-KW"/>
</dbReference>
<dbReference type="GO" id="GO:0046656">
    <property type="term" value="P:folic acid biosynthetic process"/>
    <property type="evidence" value="ECO:0007669"/>
    <property type="project" value="UniProtKB-KW"/>
</dbReference>
<dbReference type="Proteomes" id="UP000248688">
    <property type="component" value="Chromosome"/>
</dbReference>
<keyword evidence="6" id="KW-0547">Nucleotide-binding</keyword>